<evidence type="ECO:0000256" key="2">
    <source>
        <dbReference type="ARBA" id="ARBA00004496"/>
    </source>
</evidence>
<dbReference type="GO" id="GO:0005524">
    <property type="term" value="F:ATP binding"/>
    <property type="evidence" value="ECO:0007669"/>
    <property type="project" value="UniProtKB-UniRule"/>
</dbReference>
<comment type="cofactor">
    <cofactor evidence="11">
        <name>Zn(2+)</name>
        <dbReference type="ChEBI" id="CHEBI:29105"/>
    </cofactor>
    <text evidence="11">Binds 1 zinc ion per subunit.</text>
</comment>
<sequence length="545" mass="62985">MSVLIGGAWPYANGSLHLGHIASLLPGDIVARYYRLKGEDVLYVSGSDCNGTPIAIRAKQSGVTPKEIADQYHTEFHECFKKLGFSYDIYSRTDTPQHHQVVQEIFLKLLENDMVYKKKIEQAYCETCEQFLPDRFVEGRCPNCLCDARGDQCDHCSKILEPLDLLDKKCKICGDTPVVRETEHFYFKLSALQEELQSYINKAKIEELWRENAVKLSERYVREGLQDRAVSRDLPIGVSVPVTGYEDKKIYVWIEAVAGYYSASKKWAEEKNEQVEHYWSKDTTSYYVHGKDNIPFHSIIWPAVLMGVNVEALPTRIVSNEYLTLEKKKLSTSKNWAVWIPEVVDRYHPDSIRYFLTINAPENRDTDFSFREFIYSHNSELLGAYGNFVNRTLKFIEKSFGGEVPKGEVDVEIQDKIKHLYTNVGSQIENTLFKDALEDLFSFIRDSNKYFDQEQPWVQIKESKLACQHTLATCVYIIVNLAQLLSPFLPFSSREVQRILRCNELQWNPIDYQGGSLSNVRPLFERIDVAEIEREVERLHLKSSL</sequence>
<dbReference type="SUPFAM" id="SSF52374">
    <property type="entry name" value="Nucleotidylyl transferase"/>
    <property type="match status" value="1"/>
</dbReference>
<keyword evidence="8 11" id="KW-0648">Protein biosynthesis</keyword>
<evidence type="ECO:0000256" key="6">
    <source>
        <dbReference type="ARBA" id="ARBA00022741"/>
    </source>
</evidence>
<keyword evidence="11" id="KW-0862">Zinc</keyword>
<feature type="short sequence motif" description="'KMSKS' region" evidence="11">
    <location>
        <begin position="329"/>
        <end position="333"/>
    </location>
</feature>
<dbReference type="InterPro" id="IPR033911">
    <property type="entry name" value="MetRS_core"/>
</dbReference>
<dbReference type="PANTHER" id="PTHR45765:SF1">
    <property type="entry name" value="METHIONINE--TRNA LIGASE, CYTOPLASMIC"/>
    <property type="match status" value="1"/>
</dbReference>
<reference evidence="14 15" key="1">
    <citation type="journal article" date="2016" name="Front. Microbiol.">
        <title>Microevolution Analysis of Bacillus coahuilensis Unveils Differences in Phosphorus Acquisition Strategies and Their Regulation.</title>
        <authorList>
            <person name="Gomez-Lunar Z."/>
            <person name="Hernandez-Gonzalez I."/>
            <person name="Rodriguez-Torres M.D."/>
            <person name="Souza V."/>
            <person name="Olmedo-Alvarez G."/>
        </authorList>
    </citation>
    <scope>NUCLEOTIDE SEQUENCE [LARGE SCALE GENOMIC DNA]</scope>
    <source>
        <strain evidence="15">p1.1.43</strain>
    </source>
</reference>
<dbReference type="GO" id="GO:0046872">
    <property type="term" value="F:metal ion binding"/>
    <property type="evidence" value="ECO:0007669"/>
    <property type="project" value="UniProtKB-KW"/>
</dbReference>
<dbReference type="NCBIfam" id="NF001100">
    <property type="entry name" value="PRK00133.1"/>
    <property type="match status" value="1"/>
</dbReference>
<feature type="binding site" evidence="11">
    <location>
        <position position="156"/>
    </location>
    <ligand>
        <name>Zn(2+)</name>
        <dbReference type="ChEBI" id="CHEBI:29105"/>
    </ligand>
</feature>
<dbReference type="PANTHER" id="PTHR45765">
    <property type="entry name" value="METHIONINE--TRNA LIGASE"/>
    <property type="match status" value="1"/>
</dbReference>
<comment type="similarity">
    <text evidence="3 11">Belongs to the class-I aminoacyl-tRNA synthetase family. MetG type 1 subfamily.</text>
</comment>
<feature type="binding site" evidence="11">
    <location>
        <position position="332"/>
    </location>
    <ligand>
        <name>ATP</name>
        <dbReference type="ChEBI" id="CHEBI:30616"/>
    </ligand>
</feature>
<evidence type="ECO:0000259" key="13">
    <source>
        <dbReference type="Pfam" id="PF19303"/>
    </source>
</evidence>
<evidence type="ECO:0000256" key="9">
    <source>
        <dbReference type="ARBA" id="ARBA00023146"/>
    </source>
</evidence>
<feature type="domain" description="Methionyl/Leucyl tRNA synthetase" evidence="12">
    <location>
        <begin position="3"/>
        <end position="393"/>
    </location>
</feature>
<dbReference type="Gene3D" id="2.20.28.20">
    <property type="entry name" value="Methionyl-tRNA synthetase, Zn-domain"/>
    <property type="match status" value="1"/>
</dbReference>
<evidence type="ECO:0000256" key="10">
    <source>
        <dbReference type="ARBA" id="ARBA00047364"/>
    </source>
</evidence>
<dbReference type="EC" id="6.1.1.10" evidence="11"/>
<dbReference type="InterPro" id="IPR041872">
    <property type="entry name" value="Anticodon_Met"/>
</dbReference>
<dbReference type="GO" id="GO:0006431">
    <property type="term" value="P:methionyl-tRNA aminoacylation"/>
    <property type="evidence" value="ECO:0007669"/>
    <property type="project" value="UniProtKB-UniRule"/>
</dbReference>
<dbReference type="HAMAP" id="MF_00098">
    <property type="entry name" value="Met_tRNA_synth_type1"/>
    <property type="match status" value="1"/>
</dbReference>
<evidence type="ECO:0000313" key="15">
    <source>
        <dbReference type="Proteomes" id="UP000074108"/>
    </source>
</evidence>
<feature type="binding site" evidence="11">
    <location>
        <position position="141"/>
    </location>
    <ligand>
        <name>Zn(2+)</name>
        <dbReference type="ChEBI" id="CHEBI:29105"/>
    </ligand>
</feature>
<comment type="subunit">
    <text evidence="11">Monomer.</text>
</comment>
<dbReference type="InterPro" id="IPR001412">
    <property type="entry name" value="aa-tRNA-synth_I_CS"/>
</dbReference>
<keyword evidence="7 11" id="KW-0067">ATP-binding</keyword>
<dbReference type="InterPro" id="IPR029038">
    <property type="entry name" value="MetRS_Zn"/>
</dbReference>
<keyword evidence="15" id="KW-1185">Reference proteome</keyword>
<dbReference type="Pfam" id="PF09334">
    <property type="entry name" value="tRNA-synt_1g"/>
    <property type="match status" value="1"/>
</dbReference>
<comment type="catalytic activity">
    <reaction evidence="10 11">
        <text>tRNA(Met) + L-methionine + ATP = L-methionyl-tRNA(Met) + AMP + diphosphate</text>
        <dbReference type="Rhea" id="RHEA:13481"/>
        <dbReference type="Rhea" id="RHEA-COMP:9667"/>
        <dbReference type="Rhea" id="RHEA-COMP:9698"/>
        <dbReference type="ChEBI" id="CHEBI:30616"/>
        <dbReference type="ChEBI" id="CHEBI:33019"/>
        <dbReference type="ChEBI" id="CHEBI:57844"/>
        <dbReference type="ChEBI" id="CHEBI:78442"/>
        <dbReference type="ChEBI" id="CHEBI:78530"/>
        <dbReference type="ChEBI" id="CHEBI:456215"/>
        <dbReference type="EC" id="6.1.1.10"/>
    </reaction>
</comment>
<dbReference type="AlphaFoldDB" id="A0A147K6Y8"/>
<dbReference type="NCBIfam" id="TIGR00398">
    <property type="entry name" value="metG"/>
    <property type="match status" value="1"/>
</dbReference>
<feature type="short sequence motif" description="'HIGH' region" evidence="11">
    <location>
        <begin position="10"/>
        <end position="20"/>
    </location>
</feature>
<evidence type="ECO:0000256" key="7">
    <source>
        <dbReference type="ARBA" id="ARBA00022840"/>
    </source>
</evidence>
<dbReference type="InterPro" id="IPR009080">
    <property type="entry name" value="tRNAsynth_Ia_anticodon-bd"/>
</dbReference>
<dbReference type="InterPro" id="IPR023458">
    <property type="entry name" value="Met-tRNA_ligase_1"/>
</dbReference>
<accession>A0A147K6Y8</accession>
<keyword evidence="9 11" id="KW-0030">Aminoacyl-tRNA synthetase</keyword>
<dbReference type="Gene3D" id="3.40.50.620">
    <property type="entry name" value="HUPs"/>
    <property type="match status" value="1"/>
</dbReference>
<dbReference type="SUPFAM" id="SSF47323">
    <property type="entry name" value="Anticodon-binding domain of a subclass of class I aminoacyl-tRNA synthetases"/>
    <property type="match status" value="1"/>
</dbReference>
<proteinExistence type="inferred from homology"/>
<dbReference type="EMBL" id="LDYG01000033">
    <property type="protein sequence ID" value="KUP05742.1"/>
    <property type="molecule type" value="Genomic_DNA"/>
</dbReference>
<feature type="domain" description="Methionyl-tRNA synthetase anticodon-binding" evidence="13">
    <location>
        <begin position="407"/>
        <end position="509"/>
    </location>
</feature>
<dbReference type="Pfam" id="PF19303">
    <property type="entry name" value="Anticodon_3"/>
    <property type="match status" value="1"/>
</dbReference>
<keyword evidence="5 11" id="KW-0436">Ligase</keyword>
<evidence type="ECO:0000256" key="5">
    <source>
        <dbReference type="ARBA" id="ARBA00022598"/>
    </source>
</evidence>
<keyword evidence="4 11" id="KW-0963">Cytoplasm</keyword>
<evidence type="ECO:0000256" key="4">
    <source>
        <dbReference type="ARBA" id="ARBA00022490"/>
    </source>
</evidence>
<gene>
    <name evidence="11" type="primary">metG</name>
    <name evidence="14" type="ORF">Q75_11175</name>
</gene>
<dbReference type="Gene3D" id="1.10.730.10">
    <property type="entry name" value="Isoleucyl-tRNA Synthetase, Domain 1"/>
    <property type="match status" value="1"/>
</dbReference>
<evidence type="ECO:0000256" key="1">
    <source>
        <dbReference type="ARBA" id="ARBA00003314"/>
    </source>
</evidence>
<keyword evidence="6 11" id="KW-0547">Nucleotide-binding</keyword>
<dbReference type="OrthoDB" id="9810191at2"/>
<organism evidence="14 15">
    <name type="scientific">Bacillus coahuilensis p1.1.43</name>
    <dbReference type="NCBI Taxonomy" id="1150625"/>
    <lineage>
        <taxon>Bacteria</taxon>
        <taxon>Bacillati</taxon>
        <taxon>Bacillota</taxon>
        <taxon>Bacilli</taxon>
        <taxon>Bacillales</taxon>
        <taxon>Bacillaceae</taxon>
        <taxon>Bacillus</taxon>
    </lineage>
</organism>
<dbReference type="CDD" id="cd07957">
    <property type="entry name" value="Anticodon_Ia_Met"/>
    <property type="match status" value="1"/>
</dbReference>
<evidence type="ECO:0000313" key="14">
    <source>
        <dbReference type="EMBL" id="KUP05742.1"/>
    </source>
</evidence>
<dbReference type="SUPFAM" id="SSF57770">
    <property type="entry name" value="Methionyl-tRNA synthetase (MetRS), Zn-domain"/>
    <property type="match status" value="1"/>
</dbReference>
<evidence type="ECO:0000256" key="3">
    <source>
        <dbReference type="ARBA" id="ARBA00008258"/>
    </source>
</evidence>
<dbReference type="CDD" id="cd00814">
    <property type="entry name" value="MetRS_core"/>
    <property type="match status" value="1"/>
</dbReference>
<dbReference type="InterPro" id="IPR014758">
    <property type="entry name" value="Met-tRNA_synth"/>
</dbReference>
<dbReference type="InterPro" id="IPR014729">
    <property type="entry name" value="Rossmann-like_a/b/a_fold"/>
</dbReference>
<comment type="subcellular location">
    <subcellularLocation>
        <location evidence="2 11">Cytoplasm</location>
    </subcellularLocation>
</comment>
<dbReference type="STRING" id="1150625.Q75_11175"/>
<dbReference type="Proteomes" id="UP000074108">
    <property type="component" value="Unassembled WGS sequence"/>
</dbReference>
<feature type="binding site" evidence="11">
    <location>
        <position position="144"/>
    </location>
    <ligand>
        <name>Zn(2+)</name>
        <dbReference type="ChEBI" id="CHEBI:29105"/>
    </ligand>
</feature>
<evidence type="ECO:0000256" key="8">
    <source>
        <dbReference type="ARBA" id="ARBA00022917"/>
    </source>
</evidence>
<comment type="caution">
    <text evidence="14">The sequence shown here is derived from an EMBL/GenBank/DDBJ whole genome shotgun (WGS) entry which is preliminary data.</text>
</comment>
<dbReference type="InterPro" id="IPR015413">
    <property type="entry name" value="Methionyl/Leucyl_tRNA_Synth"/>
</dbReference>
<name>A0A147K6Y8_9BACI</name>
<protein>
    <recommendedName>
        <fullName evidence="11">Methionine--tRNA ligase</fullName>
        <ecNumber evidence="11">6.1.1.10</ecNumber>
    </recommendedName>
    <alternativeName>
        <fullName evidence="11">Methionyl-tRNA synthetase</fullName>
        <shortName evidence="11">MetRS</shortName>
    </alternativeName>
</protein>
<comment type="function">
    <text evidence="1 11">Is required not only for elongation of protein synthesis but also for the initiation of all mRNA translation through initiator tRNA(fMet) aminoacylation.</text>
</comment>
<evidence type="ECO:0000256" key="11">
    <source>
        <dbReference type="HAMAP-Rule" id="MF_00098"/>
    </source>
</evidence>
<dbReference type="PRINTS" id="PR01041">
    <property type="entry name" value="TRNASYNTHMET"/>
</dbReference>
<dbReference type="GO" id="GO:0004825">
    <property type="term" value="F:methionine-tRNA ligase activity"/>
    <property type="evidence" value="ECO:0007669"/>
    <property type="project" value="UniProtKB-UniRule"/>
</dbReference>
<dbReference type="PROSITE" id="PS00178">
    <property type="entry name" value="AA_TRNA_LIGASE_I"/>
    <property type="match status" value="1"/>
</dbReference>
<evidence type="ECO:0000259" key="12">
    <source>
        <dbReference type="Pfam" id="PF09334"/>
    </source>
</evidence>
<feature type="binding site" evidence="11">
    <location>
        <position position="153"/>
    </location>
    <ligand>
        <name>Zn(2+)</name>
        <dbReference type="ChEBI" id="CHEBI:29105"/>
    </ligand>
</feature>
<dbReference type="RefSeq" id="WP_059351395.1">
    <property type="nucleotide sequence ID" value="NZ_LDYG01000033.1"/>
</dbReference>
<keyword evidence="11" id="KW-0479">Metal-binding</keyword>
<dbReference type="PATRIC" id="fig|1150625.3.peg.2374"/>
<dbReference type="GO" id="GO:0005829">
    <property type="term" value="C:cytosol"/>
    <property type="evidence" value="ECO:0007669"/>
    <property type="project" value="TreeGrafter"/>
</dbReference>